<name>A0ABT0RSE3_9SPHN</name>
<keyword evidence="3" id="KW-1185">Reference proteome</keyword>
<protein>
    <submittedName>
        <fullName evidence="2">DUF3617 family protein</fullName>
    </submittedName>
</protein>
<evidence type="ECO:0000256" key="1">
    <source>
        <dbReference type="SAM" id="SignalP"/>
    </source>
</evidence>
<proteinExistence type="predicted"/>
<accession>A0ABT0RSE3</accession>
<dbReference type="Pfam" id="PF12276">
    <property type="entry name" value="DUF3617"/>
    <property type="match status" value="1"/>
</dbReference>
<dbReference type="Proteomes" id="UP001203410">
    <property type="component" value="Unassembled WGS sequence"/>
</dbReference>
<sequence>MQKLVRIGLVGFLTVTGTAMAAVTIPRALAPASGGMWEVSRSASGHNPTRICVATPDMLAQFEHRQRSCTRKVLTDQGTETLISYNCPAGGFGQSKMTLITPRSLKIETQGISDNLPFHYQLYARRVGDCAAR</sequence>
<feature type="chain" id="PRO_5047332281" evidence="1">
    <location>
        <begin position="22"/>
        <end position="133"/>
    </location>
</feature>
<keyword evidence="1" id="KW-0732">Signal</keyword>
<comment type="caution">
    <text evidence="2">The sequence shown here is derived from an EMBL/GenBank/DDBJ whole genome shotgun (WGS) entry which is preliminary data.</text>
</comment>
<feature type="signal peptide" evidence="1">
    <location>
        <begin position="1"/>
        <end position="21"/>
    </location>
</feature>
<organism evidence="2 3">
    <name type="scientific">Sphingomonas caseinilyticus</name>
    <dbReference type="NCBI Taxonomy" id="2908205"/>
    <lineage>
        <taxon>Bacteria</taxon>
        <taxon>Pseudomonadati</taxon>
        <taxon>Pseudomonadota</taxon>
        <taxon>Alphaproteobacteria</taxon>
        <taxon>Sphingomonadales</taxon>
        <taxon>Sphingomonadaceae</taxon>
        <taxon>Sphingomonas</taxon>
    </lineage>
</organism>
<reference evidence="2 3" key="1">
    <citation type="submission" date="2022-05" db="EMBL/GenBank/DDBJ databases">
        <authorList>
            <person name="Jo J.-H."/>
            <person name="Im W.-T."/>
        </authorList>
    </citation>
    <scope>NUCLEOTIDE SEQUENCE [LARGE SCALE GENOMIC DNA]</scope>
    <source>
        <strain evidence="2 3">NSE70-1</strain>
    </source>
</reference>
<dbReference type="RefSeq" id="WP_249903273.1">
    <property type="nucleotide sequence ID" value="NZ_JAMGBA010000001.1"/>
</dbReference>
<dbReference type="InterPro" id="IPR022061">
    <property type="entry name" value="DUF3617"/>
</dbReference>
<dbReference type="EMBL" id="JAMGBA010000001">
    <property type="protein sequence ID" value="MCL6697923.1"/>
    <property type="molecule type" value="Genomic_DNA"/>
</dbReference>
<gene>
    <name evidence="2" type="ORF">LZ496_03880</name>
</gene>
<evidence type="ECO:0000313" key="2">
    <source>
        <dbReference type="EMBL" id="MCL6697923.1"/>
    </source>
</evidence>
<evidence type="ECO:0000313" key="3">
    <source>
        <dbReference type="Proteomes" id="UP001203410"/>
    </source>
</evidence>